<dbReference type="EMBL" id="JAVREN010000003">
    <property type="protein sequence ID" value="MDT0305893.1"/>
    <property type="molecule type" value="Genomic_DNA"/>
</dbReference>
<proteinExistence type="predicted"/>
<sequence>MRIRHALGTLAAALLMAVALPAASAGAATGALTWYTVGANTGSVDNPEPYLCYELADPEEPVTGGYNGTVFDARLYMDINCGRALVEVRAGDGYETEPVYSVKFYPRHATR</sequence>
<evidence type="ECO:0000313" key="2">
    <source>
        <dbReference type="EMBL" id="MDT0305893.1"/>
    </source>
</evidence>
<evidence type="ECO:0000313" key="3">
    <source>
        <dbReference type="Proteomes" id="UP001183388"/>
    </source>
</evidence>
<comment type="caution">
    <text evidence="2">The sequence shown here is derived from an EMBL/GenBank/DDBJ whole genome shotgun (WGS) entry which is preliminary data.</text>
</comment>
<evidence type="ECO:0000256" key="1">
    <source>
        <dbReference type="SAM" id="SignalP"/>
    </source>
</evidence>
<feature type="chain" id="PRO_5045291814" description="Secreted protein" evidence="1">
    <location>
        <begin position="28"/>
        <end position="111"/>
    </location>
</feature>
<accession>A0ABU2L3K1</accession>
<dbReference type="Proteomes" id="UP001183388">
    <property type="component" value="Unassembled WGS sequence"/>
</dbReference>
<organism evidence="2 3">
    <name type="scientific">Streptomyces boetiae</name>
    <dbReference type="NCBI Taxonomy" id="3075541"/>
    <lineage>
        <taxon>Bacteria</taxon>
        <taxon>Bacillati</taxon>
        <taxon>Actinomycetota</taxon>
        <taxon>Actinomycetes</taxon>
        <taxon>Kitasatosporales</taxon>
        <taxon>Streptomycetaceae</taxon>
        <taxon>Streptomyces</taxon>
    </lineage>
</organism>
<evidence type="ECO:0008006" key="4">
    <source>
        <dbReference type="Google" id="ProtNLM"/>
    </source>
</evidence>
<gene>
    <name evidence="2" type="ORF">RM780_02810</name>
</gene>
<keyword evidence="1" id="KW-0732">Signal</keyword>
<protein>
    <recommendedName>
        <fullName evidence="4">Secreted protein</fullName>
    </recommendedName>
</protein>
<dbReference type="RefSeq" id="WP_311628805.1">
    <property type="nucleotide sequence ID" value="NZ_JAVREN010000003.1"/>
</dbReference>
<name>A0ABU2L3K1_9ACTN</name>
<reference evidence="3" key="1">
    <citation type="submission" date="2023-07" db="EMBL/GenBank/DDBJ databases">
        <title>30 novel species of actinomycetes from the DSMZ collection.</title>
        <authorList>
            <person name="Nouioui I."/>
        </authorList>
    </citation>
    <scope>NUCLEOTIDE SEQUENCE [LARGE SCALE GENOMIC DNA]</scope>
    <source>
        <strain evidence="3">DSM 44917</strain>
    </source>
</reference>
<keyword evidence="3" id="KW-1185">Reference proteome</keyword>
<feature type="signal peptide" evidence="1">
    <location>
        <begin position="1"/>
        <end position="27"/>
    </location>
</feature>